<reference evidence="2 3" key="1">
    <citation type="journal article" date="2014" name="Science">
        <title>Plant genetics. Early allopolyploid evolution in the post-Neolithic Brassica napus oilseed genome.</title>
        <authorList>
            <person name="Chalhoub B."/>
            <person name="Denoeud F."/>
            <person name="Liu S."/>
            <person name="Parkin I.A."/>
            <person name="Tang H."/>
            <person name="Wang X."/>
            <person name="Chiquet J."/>
            <person name="Belcram H."/>
            <person name="Tong C."/>
            <person name="Samans B."/>
            <person name="Correa M."/>
            <person name="Da Silva C."/>
            <person name="Just J."/>
            <person name="Falentin C."/>
            <person name="Koh C.S."/>
            <person name="Le Clainche I."/>
            <person name="Bernard M."/>
            <person name="Bento P."/>
            <person name="Noel B."/>
            <person name="Labadie K."/>
            <person name="Alberti A."/>
            <person name="Charles M."/>
            <person name="Arnaud D."/>
            <person name="Guo H."/>
            <person name="Daviaud C."/>
            <person name="Alamery S."/>
            <person name="Jabbari K."/>
            <person name="Zhao M."/>
            <person name="Edger P.P."/>
            <person name="Chelaifa H."/>
            <person name="Tack D."/>
            <person name="Lassalle G."/>
            <person name="Mestiri I."/>
            <person name="Schnel N."/>
            <person name="Le Paslier M.C."/>
            <person name="Fan G."/>
            <person name="Renault V."/>
            <person name="Bayer P.E."/>
            <person name="Golicz A.A."/>
            <person name="Manoli S."/>
            <person name="Lee T.H."/>
            <person name="Thi V.H."/>
            <person name="Chalabi S."/>
            <person name="Hu Q."/>
            <person name="Fan C."/>
            <person name="Tollenaere R."/>
            <person name="Lu Y."/>
            <person name="Battail C."/>
            <person name="Shen J."/>
            <person name="Sidebottom C.H."/>
            <person name="Wang X."/>
            <person name="Canaguier A."/>
            <person name="Chauveau A."/>
            <person name="Berard A."/>
            <person name="Deniot G."/>
            <person name="Guan M."/>
            <person name="Liu Z."/>
            <person name="Sun F."/>
            <person name="Lim Y.P."/>
            <person name="Lyons E."/>
            <person name="Town C.D."/>
            <person name="Bancroft I."/>
            <person name="Wang X."/>
            <person name="Meng J."/>
            <person name="Ma J."/>
            <person name="Pires J.C."/>
            <person name="King G.J."/>
            <person name="Brunel D."/>
            <person name="Delourme R."/>
            <person name="Renard M."/>
            <person name="Aury J.M."/>
            <person name="Adams K.L."/>
            <person name="Batley J."/>
            <person name="Snowdon R.J."/>
            <person name="Tost J."/>
            <person name="Edwards D."/>
            <person name="Zhou Y."/>
            <person name="Hua W."/>
            <person name="Sharpe A.G."/>
            <person name="Paterson A.H."/>
            <person name="Guan C."/>
            <person name="Wincker P."/>
        </authorList>
    </citation>
    <scope>NUCLEOTIDE SEQUENCE [LARGE SCALE GENOMIC DNA]</scope>
    <source>
        <strain evidence="3">cv. Darmor-bzh</strain>
    </source>
</reference>
<dbReference type="Proteomes" id="UP000028999">
    <property type="component" value="Unassembled WGS sequence"/>
</dbReference>
<accession>A0A078H1U7</accession>
<dbReference type="PaxDb" id="3708-A0A078H1U7"/>
<keyword evidence="3" id="KW-1185">Reference proteome</keyword>
<gene>
    <name evidence="2" type="primary">BnaC07g16880D</name>
    <name evidence="2" type="ORF">GSBRNA2T00046219001</name>
</gene>
<evidence type="ECO:0000313" key="3">
    <source>
        <dbReference type="Proteomes" id="UP000028999"/>
    </source>
</evidence>
<sequence>MTLFSMQNPWKVNSSASAFNPPSFSIGEPVPDPPDPPDPASPLSPVQFPHLSSTTKIVSKTSSSLKKALKTHVIPTTAPAENSFSSSVSAHGILDLKVSEVAQIVLDMPQTLVPSPQTLFLQPQKTLTLEFHYFPTLLVILS</sequence>
<evidence type="ECO:0000313" key="2">
    <source>
        <dbReference type="EMBL" id="CDY30788.1"/>
    </source>
</evidence>
<protein>
    <submittedName>
        <fullName evidence="2">BnaC07g16880D protein</fullName>
    </submittedName>
</protein>
<proteinExistence type="predicted"/>
<dbReference type="EMBL" id="LK032260">
    <property type="protein sequence ID" value="CDY30788.1"/>
    <property type="molecule type" value="Genomic_DNA"/>
</dbReference>
<dbReference type="Gramene" id="CDY30788">
    <property type="protein sequence ID" value="CDY30788"/>
    <property type="gene ID" value="GSBRNA2T00046219001"/>
</dbReference>
<feature type="compositionally biased region" description="Pro residues" evidence="1">
    <location>
        <begin position="30"/>
        <end position="42"/>
    </location>
</feature>
<dbReference type="AlphaFoldDB" id="A0A078H1U7"/>
<organism evidence="2 3">
    <name type="scientific">Brassica napus</name>
    <name type="common">Rape</name>
    <dbReference type="NCBI Taxonomy" id="3708"/>
    <lineage>
        <taxon>Eukaryota</taxon>
        <taxon>Viridiplantae</taxon>
        <taxon>Streptophyta</taxon>
        <taxon>Embryophyta</taxon>
        <taxon>Tracheophyta</taxon>
        <taxon>Spermatophyta</taxon>
        <taxon>Magnoliopsida</taxon>
        <taxon>eudicotyledons</taxon>
        <taxon>Gunneridae</taxon>
        <taxon>Pentapetalae</taxon>
        <taxon>rosids</taxon>
        <taxon>malvids</taxon>
        <taxon>Brassicales</taxon>
        <taxon>Brassicaceae</taxon>
        <taxon>Brassiceae</taxon>
        <taxon>Brassica</taxon>
    </lineage>
</organism>
<name>A0A078H1U7_BRANA</name>
<evidence type="ECO:0000256" key="1">
    <source>
        <dbReference type="SAM" id="MobiDB-lite"/>
    </source>
</evidence>
<feature type="region of interest" description="Disordered" evidence="1">
    <location>
        <begin position="21"/>
        <end position="46"/>
    </location>
</feature>